<reference evidence="3 4" key="1">
    <citation type="submission" date="2018-08" db="EMBL/GenBank/DDBJ databases">
        <title>A genome reference for cultivated species of the human gut microbiota.</title>
        <authorList>
            <person name="Zou Y."/>
            <person name="Xue W."/>
            <person name="Luo G."/>
        </authorList>
    </citation>
    <scope>NUCLEOTIDE SEQUENCE [LARGE SCALE GENOMIC DNA]</scope>
    <source>
        <strain evidence="3 4">AF36-1BH</strain>
    </source>
</reference>
<evidence type="ECO:0000259" key="2">
    <source>
        <dbReference type="Pfam" id="PF17288"/>
    </source>
</evidence>
<dbReference type="NCBIfam" id="TIGR01547">
    <property type="entry name" value="phage_term_2"/>
    <property type="match status" value="1"/>
</dbReference>
<organism evidence="3 4">
    <name type="scientific">Dorea formicigenerans</name>
    <dbReference type="NCBI Taxonomy" id="39486"/>
    <lineage>
        <taxon>Bacteria</taxon>
        <taxon>Bacillati</taxon>
        <taxon>Bacillota</taxon>
        <taxon>Clostridia</taxon>
        <taxon>Lachnospirales</taxon>
        <taxon>Lachnospiraceae</taxon>
        <taxon>Dorea</taxon>
    </lineage>
</organism>
<dbReference type="Proteomes" id="UP000283325">
    <property type="component" value="Unassembled WGS sequence"/>
</dbReference>
<gene>
    <name evidence="3" type="ORF">DWZ98_05975</name>
</gene>
<dbReference type="InterPro" id="IPR006437">
    <property type="entry name" value="Phage_terminase_lsu"/>
</dbReference>
<dbReference type="InterPro" id="IPR035412">
    <property type="entry name" value="Terminase_L_N"/>
</dbReference>
<dbReference type="AlphaFoldDB" id="A0A415N1K6"/>
<dbReference type="Pfam" id="PF04466">
    <property type="entry name" value="Terminase_3"/>
    <property type="match status" value="1"/>
</dbReference>
<comment type="caution">
    <text evidence="3">The sequence shown here is derived from an EMBL/GenBank/DDBJ whole genome shotgun (WGS) entry which is preliminary data.</text>
</comment>
<dbReference type="EMBL" id="QRPD01000004">
    <property type="protein sequence ID" value="RHL88776.1"/>
    <property type="molecule type" value="Genomic_DNA"/>
</dbReference>
<dbReference type="PANTHER" id="PTHR39184">
    <property type="match status" value="1"/>
</dbReference>
<dbReference type="Gene3D" id="3.30.420.280">
    <property type="match status" value="1"/>
</dbReference>
<dbReference type="InterPro" id="IPR035413">
    <property type="entry name" value="Terminase_L_C"/>
</dbReference>
<dbReference type="RefSeq" id="WP_118427166.1">
    <property type="nucleotide sequence ID" value="NZ_QRPD01000004.1"/>
</dbReference>
<dbReference type="InterPro" id="IPR052380">
    <property type="entry name" value="Viral_DNA_packaging_terminase"/>
</dbReference>
<dbReference type="GO" id="GO:0016887">
    <property type="term" value="F:ATP hydrolysis activity"/>
    <property type="evidence" value="ECO:0007669"/>
    <property type="project" value="InterPro"/>
</dbReference>
<dbReference type="PANTHER" id="PTHR39184:SF1">
    <property type="entry name" value="PBSX PHAGE TERMINASE LARGE SUBUNIT"/>
    <property type="match status" value="1"/>
</dbReference>
<evidence type="ECO:0000259" key="1">
    <source>
        <dbReference type="Pfam" id="PF04466"/>
    </source>
</evidence>
<dbReference type="GO" id="GO:0004519">
    <property type="term" value="F:endonuclease activity"/>
    <property type="evidence" value="ECO:0007669"/>
    <property type="project" value="InterPro"/>
</dbReference>
<dbReference type="GO" id="GO:0005524">
    <property type="term" value="F:ATP binding"/>
    <property type="evidence" value="ECO:0007669"/>
    <property type="project" value="InterPro"/>
</dbReference>
<dbReference type="HAMAP" id="MF_04145">
    <property type="entry name" value="TERL_SPP1"/>
    <property type="match status" value="1"/>
</dbReference>
<dbReference type="InterPro" id="IPR027417">
    <property type="entry name" value="P-loop_NTPase"/>
</dbReference>
<name>A0A415N1K6_9FIRM</name>
<feature type="domain" description="Phage terminase large subunit N-terminal" evidence="1">
    <location>
        <begin position="34"/>
        <end position="237"/>
    </location>
</feature>
<dbReference type="Gene3D" id="3.40.50.300">
    <property type="entry name" value="P-loop containing nucleotide triphosphate hydrolases"/>
    <property type="match status" value="1"/>
</dbReference>
<protein>
    <submittedName>
        <fullName evidence="3">PBSX family phage terminase large subunit</fullName>
    </submittedName>
</protein>
<sequence length="425" mass="49513">MPEDYKATKSGKVNVKLPEVVGKGYGTFWRWKGRYRAVKGSRASKKSKTTALWYITNMMKYPDANTLVVRKTYRTLKDSCFTELKWAIHRLGVDAFWDIKESPLEMTYKPTGQKIYFRGLDDPLKVTSITVDQGVLCWMWIEEAYEISSEDDFNMLDESIRGAIPEGSDLFKQITVTFNPWNEHHWLKKRFFDNQDDETLALTTNYTCNEWLDKADLKVFETMKKQNPRRYAVAGLGNWGIVDGLVYENWHEEAFTLEQIRQQYKIDSAFGLDFGYTNDPSALFCGFIDTKNKKIFVWDEMYSAGLSNERIYQNITDMGYAKERITADSAEPKSIDQLKGYGLRVKGAEKGKDSINSGIQFIQDFEIIIHPRCVNFLTEISNYTWDKDKFGNKLNRPIDDFNHLMDAMRYALEKYIKKGSGWLYK</sequence>
<dbReference type="InterPro" id="IPR044269">
    <property type="entry name" value="Terminase_large_su_SPP1-like"/>
</dbReference>
<dbReference type="Pfam" id="PF17288">
    <property type="entry name" value="Terminase_3C"/>
    <property type="match status" value="1"/>
</dbReference>
<evidence type="ECO:0000313" key="4">
    <source>
        <dbReference type="Proteomes" id="UP000283325"/>
    </source>
</evidence>
<evidence type="ECO:0000313" key="3">
    <source>
        <dbReference type="EMBL" id="RHL88776.1"/>
    </source>
</evidence>
<proteinExistence type="inferred from homology"/>
<feature type="domain" description="Phage terminase large subunit C-terminal" evidence="2">
    <location>
        <begin position="273"/>
        <end position="413"/>
    </location>
</feature>
<accession>A0A415N1K6</accession>